<dbReference type="SUPFAM" id="SSF52540">
    <property type="entry name" value="P-loop containing nucleoside triphosphate hydrolases"/>
    <property type="match status" value="1"/>
</dbReference>
<keyword evidence="13" id="KW-0819">tRNA processing</keyword>
<dbReference type="GO" id="GO:0032991">
    <property type="term" value="C:protein-containing complex"/>
    <property type="evidence" value="ECO:0007669"/>
    <property type="project" value="UniProtKB-ARBA"/>
</dbReference>
<dbReference type="Pfam" id="PF22534">
    <property type="entry name" value="RFC_C"/>
    <property type="match status" value="1"/>
</dbReference>
<dbReference type="InterPro" id="IPR012340">
    <property type="entry name" value="NA-bd_OB-fold"/>
</dbReference>
<dbReference type="Proteomes" id="UP000298416">
    <property type="component" value="Unassembled WGS sequence"/>
</dbReference>
<dbReference type="InterPro" id="IPR004088">
    <property type="entry name" value="KH_dom_type_1"/>
</dbReference>
<feature type="region of interest" description="Disordered" evidence="24">
    <location>
        <begin position="49"/>
        <end position="70"/>
    </location>
</feature>
<feature type="domain" description="S1 motif" evidence="25">
    <location>
        <begin position="810"/>
        <end position="879"/>
    </location>
</feature>
<dbReference type="FunFam" id="3.30.230.70:FF:000001">
    <property type="entry name" value="Polyribonucleotide nucleotidyltransferase"/>
    <property type="match status" value="1"/>
</dbReference>
<keyword evidence="20" id="KW-0809">Transit peptide</keyword>
<dbReference type="InterPro" id="IPR036456">
    <property type="entry name" value="PNPase_PH_RNA-bd_sf"/>
</dbReference>
<dbReference type="GO" id="GO:0006281">
    <property type="term" value="P:DNA repair"/>
    <property type="evidence" value="ECO:0007669"/>
    <property type="project" value="UniProtKB-ARBA"/>
</dbReference>
<dbReference type="InterPro" id="IPR036345">
    <property type="entry name" value="ExoRNase_PH_dom2_sf"/>
</dbReference>
<dbReference type="SUPFAM" id="SSF46915">
    <property type="entry name" value="Polynucleotide phosphorylase/guanosine pentaphosphate synthase (PNPase/GPSI), domain 3"/>
    <property type="match status" value="1"/>
</dbReference>
<dbReference type="PANTHER" id="PTHR11252">
    <property type="entry name" value="POLYRIBONUCLEOTIDE NUCLEOTIDYLTRANSFERASE"/>
    <property type="match status" value="1"/>
</dbReference>
<dbReference type="Pfam" id="PF13177">
    <property type="entry name" value="DNA_pol3_delta2"/>
    <property type="match status" value="1"/>
</dbReference>
<dbReference type="PROSITE" id="PS50084">
    <property type="entry name" value="KH_TYPE_1"/>
    <property type="match status" value="1"/>
</dbReference>
<evidence type="ECO:0000256" key="18">
    <source>
        <dbReference type="ARBA" id="ARBA00022839"/>
    </source>
</evidence>
<evidence type="ECO:0000256" key="16">
    <source>
        <dbReference type="ARBA" id="ARBA00022722"/>
    </source>
</evidence>
<comment type="function">
    <text evidence="1">May be involved in DNA replication and thus regulate cell proliferation.</text>
</comment>
<evidence type="ECO:0000313" key="27">
    <source>
        <dbReference type="Proteomes" id="UP000298416"/>
    </source>
</evidence>
<keyword evidence="9" id="KW-0698">rRNA processing</keyword>
<sequence length="1362" mass="150739">MLAANPNYSFHAPLSKLRASNSKKFKVSSIFSSVNCFPPTNRIHISSIQPSNDVHRTPPRTRKNKISSSGSGSLFKRFTIGACLAAQPDIQSVDAPHQSFAPFSIKIPVGDRHILVETGHIGRQASAAITVTDGETVVYTTVCFNDDPNEPTDFFPLSVHYQERFSAAGRTSGGFFKREGRTKDHEVLICRLIDRPLRPTMPKGFYHETQILSWVLSYDGLHPPDSLAVTAAGIAVALSEVPSSGVVAGVRVGLIGDKFVVNPTTKEMEDSKLDLLLAGTESAILMIEGYCDFLPEEKLLEAVEVGQSAVRAICMEVESLVKKCGKPKMVDAVKLPPPELYKHVEMWKHVPRVENVFSFLVLCKMRFFVLLISAYTYEIAGDELVEALQIKEKIPRRKALSSLEEKVLNILTEEGFVSKTEASLPSEVVLPDLVEVEDEDEEVVVDGEVDEGDVRIKPVPKKPAPMLYSEVDVKLVYKEVSSKFLRRRIVEGGKRSDGRTPEELRSINSRCGLLPRAHGSALFTRGETQSLAVATLGDKQMAQRIDNLVDEEEFKRFYLQYSFPPSCVGEAGRAGAPSRREIGHGMLAERALEPILPSEDEFPYTIRVESTITESNGSSSMASVCGGCLALQDAGVPVRSSIAGIAMGMVLNTEDFGGDGSPLILSDITGGEDASGDMDFKVAGNDDGVTAFQMDIKVIGITLSIMRQALLQAKEGRKHILVEMSKCSPPPSKKLSRYAPIIHVMKVNPDKINMIIGSGGKKVKSIIEETGVESIETQDNGVVKITAKDLSSLEKSKAIISNLTMVPKIGDIYRNCEIKTIAPYGVFVEIAPGREGLCHISELSASWLAKAEDAFKAGDRVDVKLIEINEKGQLRLSRRALLPEPSPDKGKLKKTSSAPNFDIKLDDVDLPEDSSPDVKAVVSDKNLTVEAKTPTQDKFVKKSISTGKDATDTNKSRSKRTSTISVSTPKTSESPVVNGEAKIFKEEKQVLIQFEEEMLWVDKYRPKTLDKVLVHEDIAQNLKKLVTEQDCPHLLFYGPSGSGKKTLIMALLRQIFGPGADKVKVENKAWRVDAGSRAIDVELTTVSSTHHVELNPSDAGFQDRYVVQEIIKEMAKNRPIDVKGRKGFKVLVLNEVDKLSREAQHSLRRTMEKYSASCRLILCCNSSSKVSEAIRSRCLNMRINAPTEGEIMKVLEFIGKKESLQLPPGFADRITHQSNRSLRRAILLFETCRVQQYPFTSNQAIPPMDWEEYVSEIASSIFKEQSPKRLFEVRGKLYELLVNCIPPEIILKRLLYELLKKLDSELKHEISHWAAYYVTFACPITFPSPALLRLGQKAIFHLEAFVAKFMSIYKGFLIETFG</sequence>
<comment type="caution">
    <text evidence="26">The sequence shown here is derived from an EMBL/GenBank/DDBJ whole genome shotgun (WGS) entry which is preliminary data.</text>
</comment>
<dbReference type="SUPFAM" id="SSF50249">
    <property type="entry name" value="Nucleic acid-binding proteins"/>
    <property type="match status" value="1"/>
</dbReference>
<evidence type="ECO:0000256" key="21">
    <source>
        <dbReference type="ARBA" id="ARBA00023242"/>
    </source>
</evidence>
<feature type="region of interest" description="Disordered" evidence="24">
    <location>
        <begin position="940"/>
        <end position="975"/>
    </location>
</feature>
<evidence type="ECO:0000256" key="19">
    <source>
        <dbReference type="ARBA" id="ARBA00022884"/>
    </source>
</evidence>
<dbReference type="HAMAP" id="MF_01595">
    <property type="entry name" value="PNPase"/>
    <property type="match status" value="1"/>
</dbReference>
<dbReference type="GO" id="GO:0003677">
    <property type="term" value="F:DNA binding"/>
    <property type="evidence" value="ECO:0007669"/>
    <property type="project" value="InterPro"/>
</dbReference>
<keyword evidence="10" id="KW-0934">Plastid</keyword>
<dbReference type="GO" id="GO:0004654">
    <property type="term" value="F:polyribonucleotide nucleotidyltransferase activity"/>
    <property type="evidence" value="ECO:0007669"/>
    <property type="project" value="UniProtKB-EC"/>
</dbReference>
<dbReference type="SUPFAM" id="SSF48019">
    <property type="entry name" value="post-AAA+ oligomerization domain-like"/>
    <property type="match status" value="1"/>
</dbReference>
<keyword evidence="27" id="KW-1185">Reference proteome</keyword>
<dbReference type="InterPro" id="IPR027417">
    <property type="entry name" value="P-loop_NTPase"/>
</dbReference>
<dbReference type="InterPro" id="IPR015847">
    <property type="entry name" value="ExoRNase_PH_dom2"/>
</dbReference>
<dbReference type="GO" id="GO:0006364">
    <property type="term" value="P:rRNA processing"/>
    <property type="evidence" value="ECO:0007669"/>
    <property type="project" value="UniProtKB-KW"/>
</dbReference>
<accession>A0A8X8YC25</accession>
<evidence type="ECO:0000256" key="20">
    <source>
        <dbReference type="ARBA" id="ARBA00022946"/>
    </source>
</evidence>
<dbReference type="CDD" id="cd02393">
    <property type="entry name" value="KH-I_PNPase"/>
    <property type="match status" value="1"/>
</dbReference>
<evidence type="ECO:0000256" key="12">
    <source>
        <dbReference type="ARBA" id="ARBA00022679"/>
    </source>
</evidence>
<organism evidence="26">
    <name type="scientific">Salvia splendens</name>
    <name type="common">Scarlet sage</name>
    <dbReference type="NCBI Taxonomy" id="180675"/>
    <lineage>
        <taxon>Eukaryota</taxon>
        <taxon>Viridiplantae</taxon>
        <taxon>Streptophyta</taxon>
        <taxon>Embryophyta</taxon>
        <taxon>Tracheophyta</taxon>
        <taxon>Spermatophyta</taxon>
        <taxon>Magnoliopsida</taxon>
        <taxon>eudicotyledons</taxon>
        <taxon>Gunneridae</taxon>
        <taxon>Pentapetalae</taxon>
        <taxon>asterids</taxon>
        <taxon>lamiids</taxon>
        <taxon>Lamiales</taxon>
        <taxon>Lamiaceae</taxon>
        <taxon>Nepetoideae</taxon>
        <taxon>Mentheae</taxon>
        <taxon>Salviinae</taxon>
        <taxon>Salvia</taxon>
        <taxon>Salvia subgen. Calosphace</taxon>
        <taxon>core Calosphace</taxon>
    </lineage>
</organism>
<evidence type="ECO:0000256" key="7">
    <source>
        <dbReference type="ARBA" id="ARBA00012416"/>
    </source>
</evidence>
<keyword evidence="18" id="KW-0269">Exonuclease</keyword>
<feature type="compositionally biased region" description="Polar residues" evidence="24">
    <location>
        <begin position="961"/>
        <end position="975"/>
    </location>
</feature>
<evidence type="ECO:0000256" key="2">
    <source>
        <dbReference type="ARBA" id="ARBA00004123"/>
    </source>
</evidence>
<dbReference type="SUPFAM" id="SSF54791">
    <property type="entry name" value="Eukaryotic type KH-domain (KH-domain type I)"/>
    <property type="match status" value="1"/>
</dbReference>
<dbReference type="GO" id="GO:0000175">
    <property type="term" value="F:3'-5'-RNA exonuclease activity"/>
    <property type="evidence" value="ECO:0007669"/>
    <property type="project" value="TreeGrafter"/>
</dbReference>
<dbReference type="InterPro" id="IPR003593">
    <property type="entry name" value="AAA+_ATPase"/>
</dbReference>
<dbReference type="Pfam" id="PF00575">
    <property type="entry name" value="S1"/>
    <property type="match status" value="1"/>
</dbReference>
<comment type="similarity">
    <text evidence="4">Belongs to the activator 1 small subunits family.</text>
</comment>
<keyword evidence="14" id="KW-0548">Nucleotidyltransferase</keyword>
<dbReference type="NCBIfam" id="TIGR03591">
    <property type="entry name" value="polynuc_phos"/>
    <property type="match status" value="1"/>
</dbReference>
<reference evidence="26" key="1">
    <citation type="submission" date="2018-01" db="EMBL/GenBank/DDBJ databases">
        <authorList>
            <person name="Mao J.F."/>
        </authorList>
    </citation>
    <scope>NUCLEOTIDE SEQUENCE</scope>
    <source>
        <strain evidence="26">Huo1</strain>
        <tissue evidence="26">Leaf</tissue>
    </source>
</reference>
<dbReference type="PROSITE" id="PS50126">
    <property type="entry name" value="S1"/>
    <property type="match status" value="1"/>
</dbReference>
<dbReference type="FunFam" id="3.40.50.300:FF:000136">
    <property type="entry name" value="Replication factor C subunit 5"/>
    <property type="match status" value="1"/>
</dbReference>
<evidence type="ECO:0000256" key="5">
    <source>
        <dbReference type="ARBA" id="ARBA00007404"/>
    </source>
</evidence>
<dbReference type="Gene3D" id="1.20.272.10">
    <property type="match status" value="1"/>
</dbReference>
<dbReference type="Gene3D" id="2.40.50.140">
    <property type="entry name" value="Nucleic acid-binding proteins"/>
    <property type="match status" value="1"/>
</dbReference>
<gene>
    <name evidence="26" type="ORF">SASPL_112129</name>
</gene>
<evidence type="ECO:0000256" key="17">
    <source>
        <dbReference type="ARBA" id="ARBA00022801"/>
    </source>
</evidence>
<dbReference type="GO" id="GO:0008033">
    <property type="term" value="P:tRNA processing"/>
    <property type="evidence" value="ECO:0007669"/>
    <property type="project" value="UniProtKB-KW"/>
</dbReference>
<dbReference type="FunFam" id="2.40.50.140:FF:000158">
    <property type="entry name" value="Polyribonucleotide nucleotidyltransferase 1, chloroplastic"/>
    <property type="match status" value="1"/>
</dbReference>
<dbReference type="GO" id="GO:0000958">
    <property type="term" value="P:mitochondrial mRNA catabolic process"/>
    <property type="evidence" value="ECO:0007669"/>
    <property type="project" value="TreeGrafter"/>
</dbReference>
<reference evidence="26" key="2">
    <citation type="submission" date="2020-08" db="EMBL/GenBank/DDBJ databases">
        <title>Plant Genome Project.</title>
        <authorList>
            <person name="Zhang R.-G."/>
        </authorList>
    </citation>
    <scope>NUCLEOTIDE SEQUENCE</scope>
    <source>
        <strain evidence="26">Huo1</strain>
        <tissue evidence="26">Leaf</tissue>
    </source>
</reference>
<dbReference type="CDD" id="cd00009">
    <property type="entry name" value="AAA"/>
    <property type="match status" value="1"/>
</dbReference>
<evidence type="ECO:0000256" key="22">
    <source>
        <dbReference type="ARBA" id="ARBA00031451"/>
    </source>
</evidence>
<dbReference type="EMBL" id="PNBA02000004">
    <property type="protein sequence ID" value="KAG6427882.1"/>
    <property type="molecule type" value="Genomic_DNA"/>
</dbReference>
<comment type="similarity">
    <text evidence="5">Belongs to the polyribonucleotide nucleotidyltransferase family.</text>
</comment>
<feature type="region of interest" description="Disordered" evidence="24">
    <location>
        <begin position="879"/>
        <end position="898"/>
    </location>
</feature>
<evidence type="ECO:0000256" key="11">
    <source>
        <dbReference type="ARBA" id="ARBA00022664"/>
    </source>
</evidence>
<evidence type="ECO:0000256" key="4">
    <source>
        <dbReference type="ARBA" id="ARBA00005378"/>
    </source>
</evidence>
<keyword evidence="8" id="KW-0150">Chloroplast</keyword>
<evidence type="ECO:0000256" key="1">
    <source>
        <dbReference type="ARBA" id="ARBA00002386"/>
    </source>
</evidence>
<dbReference type="InterPro" id="IPR027408">
    <property type="entry name" value="PNPase/RNase_PH_dom_sf"/>
</dbReference>
<dbReference type="NCBIfam" id="NF008805">
    <property type="entry name" value="PRK11824.1"/>
    <property type="match status" value="1"/>
</dbReference>
<dbReference type="GO" id="GO:0008094">
    <property type="term" value="F:ATP-dependent activity, acting on DNA"/>
    <property type="evidence" value="ECO:0007669"/>
    <property type="project" value="UniProtKB-ARBA"/>
</dbReference>
<dbReference type="Pfam" id="PF21960">
    <property type="entry name" value="RCF1-5-like_lid"/>
    <property type="match status" value="1"/>
</dbReference>
<dbReference type="PANTHER" id="PTHR11252:SF0">
    <property type="entry name" value="POLYRIBONUCLEOTIDE NUCLEOTIDYLTRANSFERASE 1, MITOCHONDRIAL"/>
    <property type="match status" value="1"/>
</dbReference>
<evidence type="ECO:0000256" key="8">
    <source>
        <dbReference type="ARBA" id="ARBA00022528"/>
    </source>
</evidence>
<dbReference type="SUPFAM" id="SSF55666">
    <property type="entry name" value="Ribonuclease PH domain 2-like"/>
    <property type="match status" value="2"/>
</dbReference>
<keyword evidence="19 23" id="KW-0694">RNA-binding</keyword>
<dbReference type="CDD" id="cd11364">
    <property type="entry name" value="RNase_PH_PNPase_2"/>
    <property type="match status" value="1"/>
</dbReference>
<comment type="subcellular location">
    <subcellularLocation>
        <location evidence="2">Nucleus</location>
    </subcellularLocation>
    <subcellularLocation>
        <location evidence="3">Plastid</location>
        <location evidence="3">Chloroplast</location>
    </subcellularLocation>
</comment>
<keyword evidence="17" id="KW-0378">Hydrolase</keyword>
<dbReference type="EC" id="2.7.7.8" evidence="7"/>
<dbReference type="GO" id="GO:0006397">
    <property type="term" value="P:mRNA processing"/>
    <property type="evidence" value="ECO:0007669"/>
    <property type="project" value="UniProtKB-KW"/>
</dbReference>
<evidence type="ECO:0000313" key="26">
    <source>
        <dbReference type="EMBL" id="KAG6427882.1"/>
    </source>
</evidence>
<dbReference type="GO" id="GO:0005694">
    <property type="term" value="C:chromosome"/>
    <property type="evidence" value="ECO:0007669"/>
    <property type="project" value="UniProtKB-ARBA"/>
</dbReference>
<evidence type="ECO:0000256" key="10">
    <source>
        <dbReference type="ARBA" id="ARBA00022640"/>
    </source>
</evidence>
<dbReference type="GO" id="GO:0009570">
    <property type="term" value="C:chloroplast stroma"/>
    <property type="evidence" value="ECO:0007669"/>
    <property type="project" value="TreeGrafter"/>
</dbReference>
<dbReference type="FunFam" id="1.20.272.10:FF:000002">
    <property type="entry name" value="Replication factor C subunit 3"/>
    <property type="match status" value="1"/>
</dbReference>
<dbReference type="SMART" id="SM00382">
    <property type="entry name" value="AAA"/>
    <property type="match status" value="1"/>
</dbReference>
<evidence type="ECO:0000256" key="14">
    <source>
        <dbReference type="ARBA" id="ARBA00022695"/>
    </source>
</evidence>
<dbReference type="GO" id="GO:0005829">
    <property type="term" value="C:cytosol"/>
    <property type="evidence" value="ECO:0007669"/>
    <property type="project" value="TreeGrafter"/>
</dbReference>
<name>A0A8X8YC25_SALSN</name>
<evidence type="ECO:0000256" key="9">
    <source>
        <dbReference type="ARBA" id="ARBA00022552"/>
    </source>
</evidence>
<dbReference type="InterPro" id="IPR020568">
    <property type="entry name" value="Ribosomal_Su5_D2-typ_SF"/>
</dbReference>
<dbReference type="FunFam" id="3.30.230.70:FF:000013">
    <property type="entry name" value="Polyribonucleotide nucleotidyltransferase"/>
    <property type="match status" value="1"/>
</dbReference>
<keyword evidence="12" id="KW-0808">Transferase</keyword>
<evidence type="ECO:0000256" key="3">
    <source>
        <dbReference type="ARBA" id="ARBA00004229"/>
    </source>
</evidence>
<dbReference type="InterPro" id="IPR008921">
    <property type="entry name" value="DNA_pol3_clamp-load_cplx_C"/>
</dbReference>
<keyword evidence="15" id="KW-0235">DNA replication</keyword>
<dbReference type="SMART" id="SM00316">
    <property type="entry name" value="S1"/>
    <property type="match status" value="1"/>
</dbReference>
<dbReference type="Gene3D" id="3.30.1370.10">
    <property type="entry name" value="K Homology domain, type 1"/>
    <property type="match status" value="1"/>
</dbReference>
<dbReference type="Gene3D" id="3.40.50.300">
    <property type="entry name" value="P-loop containing nucleotide triphosphate hydrolases"/>
    <property type="match status" value="1"/>
</dbReference>
<dbReference type="Pfam" id="PF00013">
    <property type="entry name" value="KH_1"/>
    <property type="match status" value="1"/>
</dbReference>
<evidence type="ECO:0000256" key="24">
    <source>
        <dbReference type="SAM" id="MobiDB-lite"/>
    </source>
</evidence>
<dbReference type="GO" id="GO:0005634">
    <property type="term" value="C:nucleus"/>
    <property type="evidence" value="ECO:0007669"/>
    <property type="project" value="UniProtKB-SubCell"/>
</dbReference>
<dbReference type="GO" id="GO:0000965">
    <property type="term" value="P:mitochondrial RNA 3'-end processing"/>
    <property type="evidence" value="ECO:0007669"/>
    <property type="project" value="TreeGrafter"/>
</dbReference>
<comment type="subunit">
    <text evidence="6">Heterotetramer of subunits RFC2, RFC3, RFC4 and RFC5 that can form a complex with RFC1.</text>
</comment>
<dbReference type="InterPro" id="IPR012162">
    <property type="entry name" value="PNPase"/>
</dbReference>
<dbReference type="GO" id="GO:0005739">
    <property type="term" value="C:mitochondrion"/>
    <property type="evidence" value="ECO:0007669"/>
    <property type="project" value="TreeGrafter"/>
</dbReference>
<dbReference type="FunFam" id="3.30.1370.10:FF:000001">
    <property type="entry name" value="Polyribonucleotide nucleotidyltransferase"/>
    <property type="match status" value="1"/>
</dbReference>
<dbReference type="InterPro" id="IPR036612">
    <property type="entry name" value="KH_dom_type_1_sf"/>
</dbReference>
<keyword evidence="11" id="KW-0507">mRNA processing</keyword>
<dbReference type="SMART" id="SM00322">
    <property type="entry name" value="KH"/>
    <property type="match status" value="1"/>
</dbReference>
<keyword evidence="16" id="KW-0540">Nuclease</keyword>
<dbReference type="InterPro" id="IPR004087">
    <property type="entry name" value="KH_dom"/>
</dbReference>
<evidence type="ECO:0000259" key="25">
    <source>
        <dbReference type="PROSITE" id="PS50126"/>
    </source>
</evidence>
<keyword evidence="21" id="KW-0539">Nucleus</keyword>
<dbReference type="CDD" id="cd11363">
    <property type="entry name" value="RNase_PH_PNPase_1"/>
    <property type="match status" value="1"/>
</dbReference>
<proteinExistence type="inferred from homology"/>
<dbReference type="GO" id="GO:0003723">
    <property type="term" value="F:RNA binding"/>
    <property type="evidence" value="ECO:0007669"/>
    <property type="project" value="UniProtKB-UniRule"/>
</dbReference>
<dbReference type="FunFam" id="1.10.8.60:FF:000030">
    <property type="entry name" value="replication factor C subunit 3"/>
    <property type="match status" value="1"/>
</dbReference>
<dbReference type="InterPro" id="IPR003029">
    <property type="entry name" value="S1_domain"/>
</dbReference>
<dbReference type="Gene3D" id="3.30.230.70">
    <property type="entry name" value="GHMP Kinase, N-terminal domain"/>
    <property type="match status" value="2"/>
</dbReference>
<dbReference type="Pfam" id="PF03725">
    <property type="entry name" value="RNase_PH_C"/>
    <property type="match status" value="1"/>
</dbReference>
<dbReference type="GO" id="GO:0006271">
    <property type="term" value="P:DNA strand elongation involved in DNA replication"/>
    <property type="evidence" value="ECO:0007669"/>
    <property type="project" value="UniProtKB-ARBA"/>
</dbReference>
<dbReference type="SUPFAM" id="SSF54211">
    <property type="entry name" value="Ribosomal protein S5 domain 2-like"/>
    <property type="match status" value="2"/>
</dbReference>
<dbReference type="InterPro" id="IPR001247">
    <property type="entry name" value="ExoRNase_PH_dom1"/>
</dbReference>
<evidence type="ECO:0000256" key="23">
    <source>
        <dbReference type="PROSITE-ProRule" id="PRU00117"/>
    </source>
</evidence>
<evidence type="ECO:0000256" key="6">
    <source>
        <dbReference type="ARBA" id="ARBA00011480"/>
    </source>
</evidence>
<evidence type="ECO:0000256" key="15">
    <source>
        <dbReference type="ARBA" id="ARBA00022705"/>
    </source>
</evidence>
<evidence type="ECO:0000256" key="13">
    <source>
        <dbReference type="ARBA" id="ARBA00022694"/>
    </source>
</evidence>
<dbReference type="Gene3D" id="1.10.8.60">
    <property type="match status" value="1"/>
</dbReference>
<protein>
    <recommendedName>
        <fullName evidence="7">polyribonucleotide nucleotidyltransferase</fullName>
        <ecNumber evidence="7">2.7.7.8</ecNumber>
    </recommendedName>
    <alternativeName>
        <fullName evidence="22">Polynucleotide phosphorylase 1</fullName>
    </alternativeName>
</protein>
<dbReference type="Pfam" id="PF01138">
    <property type="entry name" value="RNase_PH"/>
    <property type="match status" value="2"/>
</dbReference>
<dbReference type="CDD" id="cd04472">
    <property type="entry name" value="S1_PNPase"/>
    <property type="match status" value="1"/>
</dbReference>